<accession>A0A9P8QDE8</accession>
<feature type="signal peptide" evidence="2">
    <location>
        <begin position="1"/>
        <end position="30"/>
    </location>
</feature>
<evidence type="ECO:0000313" key="4">
    <source>
        <dbReference type="Proteomes" id="UP000774326"/>
    </source>
</evidence>
<evidence type="ECO:0000256" key="1">
    <source>
        <dbReference type="SAM" id="MobiDB-lite"/>
    </source>
</evidence>
<keyword evidence="4" id="KW-1185">Reference proteome</keyword>
<keyword evidence="2" id="KW-0732">Signal</keyword>
<dbReference type="AlphaFoldDB" id="A0A9P8QDE8"/>
<evidence type="ECO:0000256" key="2">
    <source>
        <dbReference type="SAM" id="SignalP"/>
    </source>
</evidence>
<feature type="region of interest" description="Disordered" evidence="1">
    <location>
        <begin position="32"/>
        <end position="56"/>
    </location>
</feature>
<sequence>MAIFEECVYVEAWMVVLSTVLASLAQGSLAQGSKVEDDDYDRGISGAGDPERDLTKDGLLGKTCPGGWREGGGEVAAVKDNISSDWSSSSRSFSMNVETTLIMGLLLCGDWSTRTPLSTLCLLNLCSSEAESE</sequence>
<protein>
    <submittedName>
        <fullName evidence="3">Uncharacterized protein</fullName>
    </submittedName>
</protein>
<gene>
    <name evidence="3" type="ORF">WICPIJ_001383</name>
</gene>
<reference evidence="3" key="1">
    <citation type="journal article" date="2021" name="Open Biol.">
        <title>Shared evolutionary footprints suggest mitochondrial oxidative damage underlies multiple complex I losses in fungi.</title>
        <authorList>
            <person name="Schikora-Tamarit M.A."/>
            <person name="Marcet-Houben M."/>
            <person name="Nosek J."/>
            <person name="Gabaldon T."/>
        </authorList>
    </citation>
    <scope>NUCLEOTIDE SEQUENCE</scope>
    <source>
        <strain evidence="3">CBS2887</strain>
    </source>
</reference>
<reference evidence="3" key="2">
    <citation type="submission" date="2021-01" db="EMBL/GenBank/DDBJ databases">
        <authorList>
            <person name="Schikora-Tamarit M.A."/>
        </authorList>
    </citation>
    <scope>NUCLEOTIDE SEQUENCE</scope>
    <source>
        <strain evidence="3">CBS2887</strain>
    </source>
</reference>
<proteinExistence type="predicted"/>
<dbReference type="EMBL" id="JAEUBG010000709">
    <property type="protein sequence ID" value="KAH3687630.1"/>
    <property type="molecule type" value="Genomic_DNA"/>
</dbReference>
<dbReference type="Proteomes" id="UP000774326">
    <property type="component" value="Unassembled WGS sequence"/>
</dbReference>
<organism evidence="3 4">
    <name type="scientific">Wickerhamomyces pijperi</name>
    <name type="common">Yeast</name>
    <name type="synonym">Pichia pijperi</name>
    <dbReference type="NCBI Taxonomy" id="599730"/>
    <lineage>
        <taxon>Eukaryota</taxon>
        <taxon>Fungi</taxon>
        <taxon>Dikarya</taxon>
        <taxon>Ascomycota</taxon>
        <taxon>Saccharomycotina</taxon>
        <taxon>Saccharomycetes</taxon>
        <taxon>Phaffomycetales</taxon>
        <taxon>Wickerhamomycetaceae</taxon>
        <taxon>Wickerhamomyces</taxon>
    </lineage>
</organism>
<feature type="chain" id="PRO_5040106113" evidence="2">
    <location>
        <begin position="31"/>
        <end position="133"/>
    </location>
</feature>
<name>A0A9P8QDE8_WICPI</name>
<comment type="caution">
    <text evidence="3">The sequence shown here is derived from an EMBL/GenBank/DDBJ whole genome shotgun (WGS) entry which is preliminary data.</text>
</comment>
<evidence type="ECO:0000313" key="3">
    <source>
        <dbReference type="EMBL" id="KAH3687630.1"/>
    </source>
</evidence>